<evidence type="ECO:0000256" key="2">
    <source>
        <dbReference type="ARBA" id="ARBA00023004"/>
    </source>
</evidence>
<evidence type="ECO:0000313" key="5">
    <source>
        <dbReference type="Proteomes" id="UP000031599"/>
    </source>
</evidence>
<dbReference type="RefSeq" id="WP_052546938.1">
    <property type="nucleotide sequence ID" value="NZ_JMCC02000010.1"/>
</dbReference>
<dbReference type="GO" id="GO:0008199">
    <property type="term" value="F:ferric iron binding"/>
    <property type="evidence" value="ECO:0007669"/>
    <property type="project" value="InterPro"/>
</dbReference>
<sequence length="145" mass="16516">MTADMEEFLDRLDNAMAWELAGALQYMQHAVLVTGIHRDYLRHFFHESSELARDHAEHTGDKIAAFGRVPGMTPQKIRQETEPAAMLTAALALEMDMLAAWERVHEVAGVSNKGTLFWVEQQIAEEQAHVDELRKMTQQVKFARP</sequence>
<dbReference type="GO" id="GO:0004322">
    <property type="term" value="F:ferroxidase activity"/>
    <property type="evidence" value="ECO:0007669"/>
    <property type="project" value="TreeGrafter"/>
</dbReference>
<dbReference type="GO" id="GO:0006879">
    <property type="term" value="P:intracellular iron ion homeostasis"/>
    <property type="evidence" value="ECO:0007669"/>
    <property type="project" value="UniProtKB-KW"/>
</dbReference>
<dbReference type="InterPro" id="IPR009078">
    <property type="entry name" value="Ferritin-like_SF"/>
</dbReference>
<name>A0A0C2A595_9BACT</name>
<dbReference type="Gene3D" id="1.20.1260.10">
    <property type="match status" value="1"/>
</dbReference>
<evidence type="ECO:0000256" key="1">
    <source>
        <dbReference type="ARBA" id="ARBA00022434"/>
    </source>
</evidence>
<keyword evidence="2" id="KW-0408">Iron</keyword>
<dbReference type="AlphaFoldDB" id="A0A0C2A595"/>
<dbReference type="InterPro" id="IPR009040">
    <property type="entry name" value="Ferritin-like_diiron"/>
</dbReference>
<dbReference type="GO" id="GO:0020037">
    <property type="term" value="F:heme binding"/>
    <property type="evidence" value="ECO:0007669"/>
    <property type="project" value="TreeGrafter"/>
</dbReference>
<evidence type="ECO:0000259" key="3">
    <source>
        <dbReference type="PROSITE" id="PS50905"/>
    </source>
</evidence>
<dbReference type="PROSITE" id="PS50905">
    <property type="entry name" value="FERRITIN_LIKE"/>
    <property type="match status" value="1"/>
</dbReference>
<dbReference type="Pfam" id="PF00210">
    <property type="entry name" value="Ferritin"/>
    <property type="match status" value="1"/>
</dbReference>
<dbReference type="Proteomes" id="UP000031599">
    <property type="component" value="Unassembled WGS sequence"/>
</dbReference>
<keyword evidence="1" id="KW-0409">Iron storage</keyword>
<evidence type="ECO:0000313" key="4">
    <source>
        <dbReference type="EMBL" id="KIG18608.1"/>
    </source>
</evidence>
<gene>
    <name evidence="4" type="ORF">DB30_00293</name>
</gene>
<comment type="caution">
    <text evidence="4">The sequence shown here is derived from an EMBL/GenBank/DDBJ whole genome shotgun (WGS) entry which is preliminary data.</text>
</comment>
<reference evidence="4 5" key="1">
    <citation type="submission" date="2014-12" db="EMBL/GenBank/DDBJ databases">
        <title>Genome assembly of Enhygromyxa salina DSM 15201.</title>
        <authorList>
            <person name="Sharma G."/>
            <person name="Subramanian S."/>
        </authorList>
    </citation>
    <scope>NUCLEOTIDE SEQUENCE [LARGE SCALE GENOMIC DNA]</scope>
    <source>
        <strain evidence="4 5">DSM 15201</strain>
    </source>
</reference>
<proteinExistence type="predicted"/>
<dbReference type="PANTHER" id="PTHR30295">
    <property type="entry name" value="BACTERIOFERRITIN"/>
    <property type="match status" value="1"/>
</dbReference>
<feature type="domain" description="Ferritin-like diiron" evidence="3">
    <location>
        <begin position="2"/>
        <end position="144"/>
    </location>
</feature>
<dbReference type="InterPro" id="IPR008331">
    <property type="entry name" value="Ferritin_DPS_dom"/>
</dbReference>
<dbReference type="InterPro" id="IPR012347">
    <property type="entry name" value="Ferritin-like"/>
</dbReference>
<dbReference type="EMBL" id="JMCC02000010">
    <property type="protein sequence ID" value="KIG18608.1"/>
    <property type="molecule type" value="Genomic_DNA"/>
</dbReference>
<protein>
    <submittedName>
        <fullName evidence="4">Bacterioferritin</fullName>
    </submittedName>
</protein>
<dbReference type="GO" id="GO:0005829">
    <property type="term" value="C:cytosol"/>
    <property type="evidence" value="ECO:0007669"/>
    <property type="project" value="TreeGrafter"/>
</dbReference>
<organism evidence="4 5">
    <name type="scientific">Enhygromyxa salina</name>
    <dbReference type="NCBI Taxonomy" id="215803"/>
    <lineage>
        <taxon>Bacteria</taxon>
        <taxon>Pseudomonadati</taxon>
        <taxon>Myxococcota</taxon>
        <taxon>Polyangia</taxon>
        <taxon>Nannocystales</taxon>
        <taxon>Nannocystaceae</taxon>
        <taxon>Enhygromyxa</taxon>
    </lineage>
</organism>
<accession>A0A0C2A595</accession>
<dbReference type="PANTHER" id="PTHR30295:SF0">
    <property type="entry name" value="BACTERIOFERRITIN"/>
    <property type="match status" value="1"/>
</dbReference>
<dbReference type="SUPFAM" id="SSF47240">
    <property type="entry name" value="Ferritin-like"/>
    <property type="match status" value="1"/>
</dbReference>